<dbReference type="EMBL" id="ABEU02000006">
    <property type="protein sequence ID" value="PNR52018.1"/>
    <property type="molecule type" value="Genomic_DNA"/>
</dbReference>
<reference evidence="14" key="3">
    <citation type="submission" date="2020-12" db="UniProtKB">
        <authorList>
            <consortium name="EnsemblPlants"/>
        </authorList>
    </citation>
    <scope>IDENTIFICATION</scope>
</reference>
<dbReference type="Gene3D" id="3.40.50.10050">
    <property type="entry name" value="Translation initiation factor IF- 2, domain 3"/>
    <property type="match status" value="1"/>
</dbReference>
<keyword evidence="15" id="KW-1185">Reference proteome</keyword>
<dbReference type="AlphaFoldDB" id="A0A2K1KE23"/>
<dbReference type="InterPro" id="IPR009000">
    <property type="entry name" value="Transl_B-barrel_sf"/>
</dbReference>
<reference evidence="13 15" key="1">
    <citation type="journal article" date="2008" name="Science">
        <title>The Physcomitrella genome reveals evolutionary insights into the conquest of land by plants.</title>
        <authorList>
            <person name="Rensing S."/>
            <person name="Lang D."/>
            <person name="Zimmer A."/>
            <person name="Terry A."/>
            <person name="Salamov A."/>
            <person name="Shapiro H."/>
            <person name="Nishiyama T."/>
            <person name="Perroud P.-F."/>
            <person name="Lindquist E."/>
            <person name="Kamisugi Y."/>
            <person name="Tanahashi T."/>
            <person name="Sakakibara K."/>
            <person name="Fujita T."/>
            <person name="Oishi K."/>
            <person name="Shin-I T."/>
            <person name="Kuroki Y."/>
            <person name="Toyoda A."/>
            <person name="Suzuki Y."/>
            <person name="Hashimoto A."/>
            <person name="Yamaguchi K."/>
            <person name="Sugano A."/>
            <person name="Kohara Y."/>
            <person name="Fujiyama A."/>
            <person name="Anterola A."/>
            <person name="Aoki S."/>
            <person name="Ashton N."/>
            <person name="Barbazuk W.B."/>
            <person name="Barker E."/>
            <person name="Bennetzen J."/>
            <person name="Bezanilla M."/>
            <person name="Blankenship R."/>
            <person name="Cho S.H."/>
            <person name="Dutcher S."/>
            <person name="Estelle M."/>
            <person name="Fawcett J.A."/>
            <person name="Gundlach H."/>
            <person name="Hanada K."/>
            <person name="Heyl A."/>
            <person name="Hicks K.A."/>
            <person name="Hugh J."/>
            <person name="Lohr M."/>
            <person name="Mayer K."/>
            <person name="Melkozernov A."/>
            <person name="Murata T."/>
            <person name="Nelson D."/>
            <person name="Pils B."/>
            <person name="Prigge M."/>
            <person name="Reiss B."/>
            <person name="Renner T."/>
            <person name="Rombauts S."/>
            <person name="Rushton P."/>
            <person name="Sanderfoot A."/>
            <person name="Schween G."/>
            <person name="Shiu S.-H."/>
            <person name="Stueber K."/>
            <person name="Theodoulou F.L."/>
            <person name="Tu H."/>
            <person name="Van de Peer Y."/>
            <person name="Verrier P.J."/>
            <person name="Waters E."/>
            <person name="Wood A."/>
            <person name="Yang L."/>
            <person name="Cove D."/>
            <person name="Cuming A."/>
            <person name="Hasebe M."/>
            <person name="Lucas S."/>
            <person name="Mishler D.B."/>
            <person name="Reski R."/>
            <person name="Grigoriev I."/>
            <person name="Quatrano R.S."/>
            <person name="Boore J.L."/>
        </authorList>
    </citation>
    <scope>NUCLEOTIDE SEQUENCE [LARGE SCALE GENOMIC DNA]</scope>
    <source>
        <strain evidence="14 15">cv. Gransden 2004</strain>
    </source>
</reference>
<dbReference type="GO" id="GO:0006413">
    <property type="term" value="P:translational initiation"/>
    <property type="evidence" value="ECO:0000318"/>
    <property type="project" value="GO_Central"/>
</dbReference>
<evidence type="ECO:0000256" key="2">
    <source>
        <dbReference type="ARBA" id="ARBA00007733"/>
    </source>
</evidence>
<dbReference type="CDD" id="cd01887">
    <property type="entry name" value="IF2_eIF5B"/>
    <property type="match status" value="1"/>
</dbReference>
<comment type="function">
    <text evidence="9">One of the essential components for the initiation of protein synthesis. Protects formylmethionyl-tRNA from spontaneous hydrolysis and promotes its binding to the 30S ribosomal subunits. Also involved in the hydrolysis of GTP during the formation of the 70S ribosomal complex.</text>
</comment>
<keyword evidence="4" id="KW-0547">Nucleotide-binding</keyword>
<evidence type="ECO:0000313" key="13">
    <source>
        <dbReference type="EMBL" id="PNR52018.1"/>
    </source>
</evidence>
<accession>A0A2K1KE23</accession>
<dbReference type="Proteomes" id="UP000006727">
    <property type="component" value="Chromosome 6"/>
</dbReference>
<dbReference type="InterPro" id="IPR036925">
    <property type="entry name" value="TIF_IF2_dom3_sf"/>
</dbReference>
<dbReference type="Gene3D" id="3.40.50.300">
    <property type="entry name" value="P-loop containing nucleotide triphosphate hydrolases"/>
    <property type="match status" value="1"/>
</dbReference>
<dbReference type="Pfam" id="PF11987">
    <property type="entry name" value="IF-2"/>
    <property type="match status" value="1"/>
</dbReference>
<keyword evidence="5" id="KW-0648">Protein biosynthesis</keyword>
<feature type="region of interest" description="Disordered" evidence="11">
    <location>
        <begin position="145"/>
        <end position="176"/>
    </location>
</feature>
<dbReference type="NCBIfam" id="TIGR00231">
    <property type="entry name" value="small_GTP"/>
    <property type="match status" value="1"/>
</dbReference>
<dbReference type="CDD" id="cd03702">
    <property type="entry name" value="IF2_mtIF2_II"/>
    <property type="match status" value="1"/>
</dbReference>
<dbReference type="STRING" id="3218.A0A2K1KE23"/>
<evidence type="ECO:0000256" key="11">
    <source>
        <dbReference type="SAM" id="MobiDB-lite"/>
    </source>
</evidence>
<dbReference type="PaxDb" id="3218-PP1S77_109V6.1"/>
<dbReference type="KEGG" id="ppp:112283874"/>
<proteinExistence type="inferred from homology"/>
<evidence type="ECO:0000256" key="1">
    <source>
        <dbReference type="ARBA" id="ARBA00004173"/>
    </source>
</evidence>
<dbReference type="InterPro" id="IPR005225">
    <property type="entry name" value="Small_GTP-bd"/>
</dbReference>
<keyword evidence="7" id="KW-0496">Mitochondrion</keyword>
<dbReference type="Gramene" id="Pp3c6_1920V3.1">
    <property type="protein sequence ID" value="PAC:32975297.CDS.1"/>
    <property type="gene ID" value="Pp3c6_1920"/>
</dbReference>
<gene>
    <name evidence="14" type="primary">LOC112283874</name>
    <name evidence="13" type="ORF">PHYPA_008392</name>
</gene>
<dbReference type="GO" id="GO:0005525">
    <property type="term" value="F:GTP binding"/>
    <property type="evidence" value="ECO:0007669"/>
    <property type="project" value="UniProtKB-KW"/>
</dbReference>
<dbReference type="PANTHER" id="PTHR43381:SF20">
    <property type="entry name" value="TRANSLATION INITIATION FACTOR IF-2, MITOCHONDRIAL"/>
    <property type="match status" value="1"/>
</dbReference>
<dbReference type="GO" id="GO:0005737">
    <property type="term" value="C:cytoplasm"/>
    <property type="evidence" value="ECO:0000318"/>
    <property type="project" value="GO_Central"/>
</dbReference>
<dbReference type="EnsemblPlants" id="Pp3c6_1920V3.2">
    <property type="protein sequence ID" value="PAC:32975298.CDS.1"/>
    <property type="gene ID" value="Pp3c6_1920"/>
</dbReference>
<protein>
    <recommendedName>
        <fullName evidence="10">Translation initiation factor IF-2, mitochondrial</fullName>
    </recommendedName>
</protein>
<dbReference type="Gene3D" id="2.40.30.10">
    <property type="entry name" value="Translation factors"/>
    <property type="match status" value="2"/>
</dbReference>
<dbReference type="InterPro" id="IPR015760">
    <property type="entry name" value="TIF_IF2"/>
</dbReference>
<keyword evidence="3" id="KW-0396">Initiation factor</keyword>
<dbReference type="SUPFAM" id="SSF52540">
    <property type="entry name" value="P-loop containing nucleoside triphosphate hydrolases"/>
    <property type="match status" value="1"/>
</dbReference>
<organism evidence="13">
    <name type="scientific">Physcomitrium patens</name>
    <name type="common">Spreading-leaved earth moss</name>
    <name type="synonym">Physcomitrella patens</name>
    <dbReference type="NCBI Taxonomy" id="3218"/>
    <lineage>
        <taxon>Eukaryota</taxon>
        <taxon>Viridiplantae</taxon>
        <taxon>Streptophyta</taxon>
        <taxon>Embryophyta</taxon>
        <taxon>Bryophyta</taxon>
        <taxon>Bryophytina</taxon>
        <taxon>Bryopsida</taxon>
        <taxon>Funariidae</taxon>
        <taxon>Funariales</taxon>
        <taxon>Funariaceae</taxon>
        <taxon>Physcomitrium</taxon>
    </lineage>
</organism>
<keyword evidence="6" id="KW-0809">Transit peptide</keyword>
<evidence type="ECO:0000313" key="14">
    <source>
        <dbReference type="EnsemblPlants" id="PAC:32975297.CDS.1"/>
    </source>
</evidence>
<dbReference type="NCBIfam" id="TIGR00487">
    <property type="entry name" value="IF-2"/>
    <property type="match status" value="1"/>
</dbReference>
<dbReference type="GO" id="GO:0003743">
    <property type="term" value="F:translation initiation factor activity"/>
    <property type="evidence" value="ECO:0000318"/>
    <property type="project" value="GO_Central"/>
</dbReference>
<evidence type="ECO:0000256" key="6">
    <source>
        <dbReference type="ARBA" id="ARBA00022946"/>
    </source>
</evidence>
<evidence type="ECO:0000256" key="5">
    <source>
        <dbReference type="ARBA" id="ARBA00022917"/>
    </source>
</evidence>
<evidence type="ECO:0000256" key="3">
    <source>
        <dbReference type="ARBA" id="ARBA00022540"/>
    </source>
</evidence>
<dbReference type="FunCoup" id="A0A2K1KE23">
    <property type="interactions" value="2787"/>
</dbReference>
<dbReference type="EnsemblPlants" id="Pp3c6_1920V3.1">
    <property type="protein sequence ID" value="PAC:32975297.CDS.1"/>
    <property type="gene ID" value="Pp3c6_1920"/>
</dbReference>
<dbReference type="OMA" id="TIVCYQI"/>
<dbReference type="InterPro" id="IPR000795">
    <property type="entry name" value="T_Tr_GTP-bd_dom"/>
</dbReference>
<comment type="subcellular location">
    <subcellularLocation>
        <location evidence="1">Mitochondrion</location>
    </subcellularLocation>
</comment>
<dbReference type="SUPFAM" id="SSF50447">
    <property type="entry name" value="Translation proteins"/>
    <property type="match status" value="2"/>
</dbReference>
<dbReference type="GO" id="GO:0005739">
    <property type="term" value="C:mitochondrion"/>
    <property type="evidence" value="ECO:0007669"/>
    <property type="project" value="UniProtKB-SubCell"/>
</dbReference>
<dbReference type="InterPro" id="IPR044145">
    <property type="entry name" value="IF2_II"/>
</dbReference>
<dbReference type="InterPro" id="IPR053905">
    <property type="entry name" value="EF-G-like_DII"/>
</dbReference>
<keyword evidence="8" id="KW-0342">GTP-binding</keyword>
<dbReference type="FunFam" id="2.40.30.10:FF:000008">
    <property type="entry name" value="Translation initiation factor IF-2"/>
    <property type="match status" value="1"/>
</dbReference>
<dbReference type="PANTHER" id="PTHR43381">
    <property type="entry name" value="TRANSLATION INITIATION FACTOR IF-2-RELATED"/>
    <property type="match status" value="1"/>
</dbReference>
<evidence type="ECO:0000256" key="9">
    <source>
        <dbReference type="ARBA" id="ARBA00025162"/>
    </source>
</evidence>
<dbReference type="Gramene" id="Pp3c6_1920V3.2">
    <property type="protein sequence ID" value="PAC:32975298.CDS.1"/>
    <property type="gene ID" value="Pp3c6_1920"/>
</dbReference>
<evidence type="ECO:0000256" key="7">
    <source>
        <dbReference type="ARBA" id="ARBA00023128"/>
    </source>
</evidence>
<dbReference type="OrthoDB" id="361630at2759"/>
<dbReference type="RefSeq" id="XP_024378939.1">
    <property type="nucleotide sequence ID" value="XM_024523171.2"/>
</dbReference>
<dbReference type="HAMAP" id="MF_00100_B">
    <property type="entry name" value="IF_2_B"/>
    <property type="match status" value="1"/>
</dbReference>
<dbReference type="FunFam" id="3.40.50.300:FF:000019">
    <property type="entry name" value="Translation initiation factor IF-2"/>
    <property type="match status" value="1"/>
</dbReference>
<evidence type="ECO:0000256" key="8">
    <source>
        <dbReference type="ARBA" id="ARBA00023134"/>
    </source>
</evidence>
<dbReference type="CDD" id="cd03692">
    <property type="entry name" value="mtIF2_IVc"/>
    <property type="match status" value="1"/>
</dbReference>
<evidence type="ECO:0000259" key="12">
    <source>
        <dbReference type="PROSITE" id="PS51722"/>
    </source>
</evidence>
<evidence type="ECO:0000256" key="4">
    <source>
        <dbReference type="ARBA" id="ARBA00022741"/>
    </source>
</evidence>
<feature type="domain" description="Tr-type G" evidence="12">
    <location>
        <begin position="254"/>
        <end position="424"/>
    </location>
</feature>
<dbReference type="FunFam" id="3.40.50.10050:FF:000001">
    <property type="entry name" value="Translation initiation factor IF-2"/>
    <property type="match status" value="1"/>
</dbReference>
<name>A0A2K1KE23_PHYPA</name>
<dbReference type="GeneID" id="112283874"/>
<dbReference type="InterPro" id="IPR027417">
    <property type="entry name" value="P-loop_NTPase"/>
</dbReference>
<evidence type="ECO:0000256" key="10">
    <source>
        <dbReference type="ARBA" id="ARBA00044200"/>
    </source>
</evidence>
<dbReference type="SUPFAM" id="SSF52156">
    <property type="entry name" value="Initiation factor IF2/eIF5b, domain 3"/>
    <property type="match status" value="1"/>
</dbReference>
<comment type="similarity">
    <text evidence="2">Belongs to the TRAFAC class translation factor GTPase superfamily. Classic translation factor GTPase family. IF-2 subfamily.</text>
</comment>
<reference evidence="13 15" key="2">
    <citation type="journal article" date="2018" name="Plant J.">
        <title>The Physcomitrella patens chromosome-scale assembly reveals moss genome structure and evolution.</title>
        <authorList>
            <person name="Lang D."/>
            <person name="Ullrich K.K."/>
            <person name="Murat F."/>
            <person name="Fuchs J."/>
            <person name="Jenkins J."/>
            <person name="Haas F.B."/>
            <person name="Piednoel M."/>
            <person name="Gundlach H."/>
            <person name="Van Bel M."/>
            <person name="Meyberg R."/>
            <person name="Vives C."/>
            <person name="Morata J."/>
            <person name="Symeonidi A."/>
            <person name="Hiss M."/>
            <person name="Muchero W."/>
            <person name="Kamisugi Y."/>
            <person name="Saleh O."/>
            <person name="Blanc G."/>
            <person name="Decker E.L."/>
            <person name="van Gessel N."/>
            <person name="Grimwood J."/>
            <person name="Hayes R.D."/>
            <person name="Graham S.W."/>
            <person name="Gunter L.E."/>
            <person name="McDaniel S.F."/>
            <person name="Hoernstein S.N.W."/>
            <person name="Larsson A."/>
            <person name="Li F.W."/>
            <person name="Perroud P.F."/>
            <person name="Phillips J."/>
            <person name="Ranjan P."/>
            <person name="Rokshar D.S."/>
            <person name="Rothfels C.J."/>
            <person name="Schneider L."/>
            <person name="Shu S."/>
            <person name="Stevenson D.W."/>
            <person name="Thummler F."/>
            <person name="Tillich M."/>
            <person name="Villarreal Aguilar J.C."/>
            <person name="Widiez T."/>
            <person name="Wong G.K."/>
            <person name="Wymore A."/>
            <person name="Zhang Y."/>
            <person name="Zimmer A.D."/>
            <person name="Quatrano R.S."/>
            <person name="Mayer K.F.X."/>
            <person name="Goodstein D."/>
            <person name="Casacuberta J.M."/>
            <person name="Vandepoele K."/>
            <person name="Reski R."/>
            <person name="Cuming A.C."/>
            <person name="Tuskan G.A."/>
            <person name="Maumus F."/>
            <person name="Salse J."/>
            <person name="Schmutz J."/>
            <person name="Rensing S.A."/>
        </authorList>
    </citation>
    <scope>NUCLEOTIDE SEQUENCE [LARGE SCALE GENOMIC DNA]</scope>
    <source>
        <strain evidence="14 15">cv. Gransden 2004</strain>
    </source>
</reference>
<evidence type="ECO:0000313" key="15">
    <source>
        <dbReference type="Proteomes" id="UP000006727"/>
    </source>
</evidence>
<dbReference type="PROSITE" id="PS51722">
    <property type="entry name" value="G_TR_2"/>
    <property type="match status" value="1"/>
</dbReference>
<dbReference type="InterPro" id="IPR000178">
    <property type="entry name" value="TF_IF2_bacterial-like"/>
</dbReference>
<dbReference type="GO" id="GO:0003924">
    <property type="term" value="F:GTPase activity"/>
    <property type="evidence" value="ECO:0007669"/>
    <property type="project" value="InterPro"/>
</dbReference>
<dbReference type="Pfam" id="PF22042">
    <property type="entry name" value="EF-G_D2"/>
    <property type="match status" value="1"/>
</dbReference>
<dbReference type="Pfam" id="PF00009">
    <property type="entry name" value="GTP_EFTU"/>
    <property type="match status" value="1"/>
</dbReference>
<dbReference type="InterPro" id="IPR023115">
    <property type="entry name" value="TIF_IF2_dom3"/>
</dbReference>
<sequence length="784" mass="83021">MAKPSSWRRTTSLARALAESSRSDRVSSAQPLPQCLSSLVAYSKDAAAACTLHRDHGDNVVGGYTCERCSAAPGLRDGSFFRVLERFSDSLSGRLGTNGPRCGVIDLDYRLVGVGLVGRGIPSTIPGAECGTRAFRSSAISSAKAKLGPSGSVQGHRYKGKKPHDKGEQSKAAVTPVQQEKEDVVVEIFDGMSVSELAARVRQSVDAVKTVLTGIGEPVSQAVTADAAELVASEYGMSVKKVLNQKGSVGGEFPRSPVVTVMGHVDHGKTTLLDALRQTSLAAREAGGITQHLGAFVVAMPSGSSLTFLDTPGHAAFSSMRARGTAVTDIVVLVVAADDGVMPQTLEAMSLAQEAGVPVVVALTKCDRVEANPARVRQQLASHGVELEDIGGDVQVVEVSAITKSGLEKLEEALLLQAELMELKASSSDEVHAVVVEARVDRGRGPLATVVVRSGNLVPGAIVVIGTQWGRIRVLKDMLGRTVTSAGPSTPVEIDGLRGLPEAGDYIQIVASEERARKLSQVRRTRLEEKRMWQLKRRVVAAEAAAAAVAEDGAEVVVPERREMTVIVKADVQGTAEAVSQSLTLLSCPQVDVNIVHSGVGPVSQSDIDLAASTRAHIVGFNVGSMGSAIETSARLAKVKVLKHRVIYHLLEEVGALIVGMAPGVKEDQVAGQAEVLSVFELKGKGRTGKGATRIAGCRVLDGRLERAARIRVLRSGEVLFEGLMQSLKREQQDVETVAKGVECGMIVEEWVNFQVGDVVQCITDFRRMPKFVSSQNGAARIEC</sequence>